<dbReference type="AlphaFoldDB" id="A0A9P7BJB0"/>
<protein>
    <submittedName>
        <fullName evidence="2">Uncharacterized protein</fullName>
    </submittedName>
</protein>
<evidence type="ECO:0000313" key="2">
    <source>
        <dbReference type="EMBL" id="KAG1276933.1"/>
    </source>
</evidence>
<organism evidence="2 3">
    <name type="scientific">Rhizopus oryzae</name>
    <name type="common">Mucormycosis agent</name>
    <name type="synonym">Rhizopus arrhizus var. delemar</name>
    <dbReference type="NCBI Taxonomy" id="64495"/>
    <lineage>
        <taxon>Eukaryota</taxon>
        <taxon>Fungi</taxon>
        <taxon>Fungi incertae sedis</taxon>
        <taxon>Mucoromycota</taxon>
        <taxon>Mucoromycotina</taxon>
        <taxon>Mucoromycetes</taxon>
        <taxon>Mucorales</taxon>
        <taxon>Mucorineae</taxon>
        <taxon>Rhizopodaceae</taxon>
        <taxon>Rhizopus</taxon>
    </lineage>
</organism>
<sequence length="82" mass="8898">MAGHVFHHHDGVVHHQADGQHHRQQGQRIDGKAEEVHQRAGAHQRHGDGDDGDDAGAQVAQEVLIVLAAQIHQQVVERFAGG</sequence>
<comment type="caution">
    <text evidence="2">The sequence shown here is derived from an EMBL/GenBank/DDBJ whole genome shotgun (WGS) entry which is preliminary data.</text>
</comment>
<dbReference type="Proteomes" id="UP000716291">
    <property type="component" value="Unassembled WGS sequence"/>
</dbReference>
<keyword evidence="3" id="KW-1185">Reference proteome</keyword>
<dbReference type="EMBL" id="JAANQT010009551">
    <property type="protein sequence ID" value="KAG1276933.1"/>
    <property type="molecule type" value="Genomic_DNA"/>
</dbReference>
<feature type="compositionally biased region" description="Basic and acidic residues" evidence="1">
    <location>
        <begin position="8"/>
        <end position="21"/>
    </location>
</feature>
<feature type="region of interest" description="Disordered" evidence="1">
    <location>
        <begin position="1"/>
        <end position="56"/>
    </location>
</feature>
<accession>A0A9P7BJB0</accession>
<feature type="compositionally biased region" description="Basic and acidic residues" evidence="1">
    <location>
        <begin position="29"/>
        <end position="38"/>
    </location>
</feature>
<proteinExistence type="predicted"/>
<evidence type="ECO:0000313" key="3">
    <source>
        <dbReference type="Proteomes" id="UP000716291"/>
    </source>
</evidence>
<reference evidence="2" key="1">
    <citation type="journal article" date="2020" name="Microb. Genom.">
        <title>Genetic diversity of clinical and environmental Mucorales isolates obtained from an investigation of mucormycosis cases among solid organ transplant recipients.</title>
        <authorList>
            <person name="Nguyen M.H."/>
            <person name="Kaul D."/>
            <person name="Muto C."/>
            <person name="Cheng S.J."/>
            <person name="Richter R.A."/>
            <person name="Bruno V.M."/>
            <person name="Liu G."/>
            <person name="Beyhan S."/>
            <person name="Sundermann A.J."/>
            <person name="Mounaud S."/>
            <person name="Pasculle A.W."/>
            <person name="Nierman W.C."/>
            <person name="Driscoll E."/>
            <person name="Cumbie R."/>
            <person name="Clancy C.J."/>
            <person name="Dupont C.L."/>
        </authorList>
    </citation>
    <scope>NUCLEOTIDE SEQUENCE</scope>
    <source>
        <strain evidence="2">GL11</strain>
    </source>
</reference>
<gene>
    <name evidence="2" type="ORF">G6F64_014762</name>
</gene>
<evidence type="ECO:0000256" key="1">
    <source>
        <dbReference type="SAM" id="MobiDB-lite"/>
    </source>
</evidence>
<name>A0A9P7BJB0_RHIOR</name>